<evidence type="ECO:0000313" key="1">
    <source>
        <dbReference type="EMBL" id="SIT96803.1"/>
    </source>
</evidence>
<dbReference type="EMBL" id="FTPU01000013">
    <property type="protein sequence ID" value="SIT96803.1"/>
    <property type="molecule type" value="Genomic_DNA"/>
</dbReference>
<sequence>MKKNNFHELMEIAYEKGSLIFNEKFKNFSTEYKNEHLYTFARTIEEFSRNFELGVLVKTFNSKLLKELIDLLYSGNYSNDDIIYFYGFIPNEKKSFFPVYFEEVKIYAFGVIIFNSESVNYKSIN</sequence>
<dbReference type="AlphaFoldDB" id="A0A1U7PXU5"/>
<accession>A0A1U7PXU5</accession>
<dbReference type="Proteomes" id="UP000187261">
    <property type="component" value="Unassembled WGS sequence"/>
</dbReference>
<dbReference type="RefSeq" id="WP_076783005.1">
    <property type="nucleotide sequence ID" value="NZ_FTPU01000013.1"/>
</dbReference>
<name>A0A1U7PXU5_9FLAO</name>
<dbReference type="STRING" id="1121284.SAMN05660493_01498"/>
<proteinExistence type="predicted"/>
<gene>
    <name evidence="1" type="ORF">SAMN05660493_01498</name>
</gene>
<reference evidence="2" key="1">
    <citation type="submission" date="2016-10" db="EMBL/GenBank/DDBJ databases">
        <authorList>
            <person name="Varghese N."/>
            <person name="Submissions S."/>
        </authorList>
    </citation>
    <scope>NUCLEOTIDE SEQUENCE [LARGE SCALE GENOMIC DNA]</scope>
    <source>
        <strain evidence="2">DSM 19482</strain>
    </source>
</reference>
<keyword evidence="2" id="KW-1185">Reference proteome</keyword>
<evidence type="ECO:0000313" key="2">
    <source>
        <dbReference type="Proteomes" id="UP000187261"/>
    </source>
</evidence>
<protein>
    <submittedName>
        <fullName evidence="1">Uncharacterized protein</fullName>
    </submittedName>
</protein>
<organism evidence="1 2">
    <name type="scientific">Epilithonimonas bovis DSM 19482</name>
    <dbReference type="NCBI Taxonomy" id="1121284"/>
    <lineage>
        <taxon>Bacteria</taxon>
        <taxon>Pseudomonadati</taxon>
        <taxon>Bacteroidota</taxon>
        <taxon>Flavobacteriia</taxon>
        <taxon>Flavobacteriales</taxon>
        <taxon>Weeksellaceae</taxon>
        <taxon>Chryseobacterium group</taxon>
        <taxon>Epilithonimonas</taxon>
    </lineage>
</organism>